<feature type="transmembrane region" description="Helical" evidence="6">
    <location>
        <begin position="204"/>
        <end position="223"/>
    </location>
</feature>
<dbReference type="Proteomes" id="UP001501442">
    <property type="component" value="Unassembled WGS sequence"/>
</dbReference>
<dbReference type="PANTHER" id="PTHR39087:SF2">
    <property type="entry name" value="UPF0104 MEMBRANE PROTEIN MJ1595"/>
    <property type="match status" value="1"/>
</dbReference>
<evidence type="ECO:0000256" key="6">
    <source>
        <dbReference type="SAM" id="Phobius"/>
    </source>
</evidence>
<sequence length="352" mass="36924">MAMLGAIGVSAWAFRDQLPDAAALWHVAAHANPAWLAVMVLSQLASMAMFSRVQRRLLRAGGVRMSLPRALRITYAGNALSTTLPVGPAVSVAFGFRQFRRAGATPRLATAVIVVGGVVMNAGYAVVGLTALVAEPYSRSFAITALAVLAGATGAFALLWNRQRAAVSRLALRVFGPLLRHRLVVPVTEMWQGRGALRLSVRDWGVLGLMAVLNWVFDILSLATAERAVGVHTPLYAVTLAYFAAQAAGSVLPLLPGGLGAIEASLAASLVAFGALAVPAGAAVALYRLVSFWGVVGAGWLAWLTIKIAEDDVTRLRLRRAFGDLGSALYAMSQTTAYAAPAPRPPDSSESA</sequence>
<feature type="transmembrane region" description="Helical" evidence="6">
    <location>
        <begin position="140"/>
        <end position="160"/>
    </location>
</feature>
<keyword evidence="5 6" id="KW-0472">Membrane</keyword>
<comment type="caution">
    <text evidence="7">The sequence shown here is derived from an EMBL/GenBank/DDBJ whole genome shotgun (WGS) entry which is preliminary data.</text>
</comment>
<evidence type="ECO:0000256" key="4">
    <source>
        <dbReference type="ARBA" id="ARBA00022989"/>
    </source>
</evidence>
<keyword evidence="4 6" id="KW-1133">Transmembrane helix</keyword>
<keyword evidence="3 6" id="KW-0812">Transmembrane</keyword>
<evidence type="ECO:0000256" key="5">
    <source>
        <dbReference type="ARBA" id="ARBA00023136"/>
    </source>
</evidence>
<keyword evidence="2" id="KW-1003">Cell membrane</keyword>
<dbReference type="EMBL" id="BAABHK010000004">
    <property type="protein sequence ID" value="GAA4626199.1"/>
    <property type="molecule type" value="Genomic_DNA"/>
</dbReference>
<feature type="transmembrane region" description="Helical" evidence="6">
    <location>
        <begin position="292"/>
        <end position="309"/>
    </location>
</feature>
<feature type="transmembrane region" description="Helical" evidence="6">
    <location>
        <begin position="108"/>
        <end position="134"/>
    </location>
</feature>
<dbReference type="InterPro" id="IPR022791">
    <property type="entry name" value="L-PG_synthase/AglD"/>
</dbReference>
<name>A0ABP8UA62_9ACTN</name>
<organism evidence="7 8">
    <name type="scientific">Actinoallomurus vinaceus</name>
    <dbReference type="NCBI Taxonomy" id="1080074"/>
    <lineage>
        <taxon>Bacteria</taxon>
        <taxon>Bacillati</taxon>
        <taxon>Actinomycetota</taxon>
        <taxon>Actinomycetes</taxon>
        <taxon>Streptosporangiales</taxon>
        <taxon>Thermomonosporaceae</taxon>
        <taxon>Actinoallomurus</taxon>
    </lineage>
</organism>
<evidence type="ECO:0000256" key="2">
    <source>
        <dbReference type="ARBA" id="ARBA00022475"/>
    </source>
</evidence>
<evidence type="ECO:0008006" key="9">
    <source>
        <dbReference type="Google" id="ProtNLM"/>
    </source>
</evidence>
<feature type="transmembrane region" description="Helical" evidence="6">
    <location>
        <begin position="267"/>
        <end position="286"/>
    </location>
</feature>
<evidence type="ECO:0000313" key="8">
    <source>
        <dbReference type="Proteomes" id="UP001501442"/>
    </source>
</evidence>
<keyword evidence="8" id="KW-1185">Reference proteome</keyword>
<reference evidence="8" key="1">
    <citation type="journal article" date="2019" name="Int. J. Syst. Evol. Microbiol.">
        <title>The Global Catalogue of Microorganisms (GCM) 10K type strain sequencing project: providing services to taxonomists for standard genome sequencing and annotation.</title>
        <authorList>
            <consortium name="The Broad Institute Genomics Platform"/>
            <consortium name="The Broad Institute Genome Sequencing Center for Infectious Disease"/>
            <person name="Wu L."/>
            <person name="Ma J."/>
        </authorList>
    </citation>
    <scope>NUCLEOTIDE SEQUENCE [LARGE SCALE GENOMIC DNA]</scope>
    <source>
        <strain evidence="8">JCM 17939</strain>
    </source>
</reference>
<evidence type="ECO:0000256" key="1">
    <source>
        <dbReference type="ARBA" id="ARBA00004651"/>
    </source>
</evidence>
<feature type="transmembrane region" description="Helical" evidence="6">
    <location>
        <begin position="235"/>
        <end position="255"/>
    </location>
</feature>
<evidence type="ECO:0000313" key="7">
    <source>
        <dbReference type="EMBL" id="GAA4626199.1"/>
    </source>
</evidence>
<comment type="subcellular location">
    <subcellularLocation>
        <location evidence="1">Cell membrane</location>
        <topology evidence="1">Multi-pass membrane protein</topology>
    </subcellularLocation>
</comment>
<accession>A0ABP8UA62</accession>
<dbReference type="PANTHER" id="PTHR39087">
    <property type="entry name" value="UPF0104 MEMBRANE PROTEIN MJ1595"/>
    <property type="match status" value="1"/>
</dbReference>
<proteinExistence type="predicted"/>
<dbReference type="Pfam" id="PF03706">
    <property type="entry name" value="LPG_synthase_TM"/>
    <property type="match status" value="1"/>
</dbReference>
<evidence type="ECO:0000256" key="3">
    <source>
        <dbReference type="ARBA" id="ARBA00022692"/>
    </source>
</evidence>
<protein>
    <recommendedName>
        <fullName evidence="9">Flippase-like domain-containing protein</fullName>
    </recommendedName>
</protein>
<gene>
    <name evidence="7" type="ORF">GCM10023196_033430</name>
</gene>